<keyword evidence="2" id="KW-0812">Transmembrane</keyword>
<name>A0A1I4ZM26_9GAMM</name>
<protein>
    <recommendedName>
        <fullName evidence="5">Transmembrane protein</fullName>
    </recommendedName>
</protein>
<accession>A0A1I4ZM26</accession>
<feature type="compositionally biased region" description="Basic and acidic residues" evidence="1">
    <location>
        <begin position="101"/>
        <end position="114"/>
    </location>
</feature>
<sequence>MNDRITPCRCPAGQRCSHSNGRLSTWLPASRFIDERRYGQGIGILGVCCLHLLFFLALQALLRSEPGLPSVASAIQARLIDDSIAPPVASVLPAPALNRETSRVQRTIGREKSQTRQGQAVTPRLDRRRPAPTRRARSPDLFDSAGRVVLPDPAPVEPTDPFSTTRQAPEFASNPLDHLDALPYRSTRFNRRWVPEGETLGGAFVRNGTFEKHWDTRGGNRIQCVVVVILPACLWGWIPRAPIGQLQAMRADPPMPRTRP</sequence>
<evidence type="ECO:0000256" key="2">
    <source>
        <dbReference type="SAM" id="Phobius"/>
    </source>
</evidence>
<dbReference type="STRING" id="578942.SAMN05216289_12713"/>
<keyword evidence="2" id="KW-0472">Membrane</keyword>
<dbReference type="Proteomes" id="UP000198575">
    <property type="component" value="Unassembled WGS sequence"/>
</dbReference>
<feature type="transmembrane region" description="Helical" evidence="2">
    <location>
        <begin position="41"/>
        <end position="62"/>
    </location>
</feature>
<gene>
    <name evidence="3" type="ORF">SAMN05216289_12713</name>
</gene>
<evidence type="ECO:0000313" key="4">
    <source>
        <dbReference type="Proteomes" id="UP000198575"/>
    </source>
</evidence>
<feature type="region of interest" description="Disordered" evidence="1">
    <location>
        <begin position="101"/>
        <end position="170"/>
    </location>
</feature>
<dbReference type="AlphaFoldDB" id="A0A1I4ZM26"/>
<evidence type="ECO:0000313" key="3">
    <source>
        <dbReference type="EMBL" id="SFN51336.1"/>
    </source>
</evidence>
<organism evidence="3 4">
    <name type="scientific">Dokdonella immobilis</name>
    <dbReference type="NCBI Taxonomy" id="578942"/>
    <lineage>
        <taxon>Bacteria</taxon>
        <taxon>Pseudomonadati</taxon>
        <taxon>Pseudomonadota</taxon>
        <taxon>Gammaproteobacteria</taxon>
        <taxon>Lysobacterales</taxon>
        <taxon>Rhodanobacteraceae</taxon>
        <taxon>Dokdonella</taxon>
    </lineage>
</organism>
<keyword evidence="4" id="KW-1185">Reference proteome</keyword>
<evidence type="ECO:0000256" key="1">
    <source>
        <dbReference type="SAM" id="MobiDB-lite"/>
    </source>
</evidence>
<reference evidence="3 4" key="1">
    <citation type="submission" date="2016-10" db="EMBL/GenBank/DDBJ databases">
        <authorList>
            <person name="de Groot N.N."/>
        </authorList>
    </citation>
    <scope>NUCLEOTIDE SEQUENCE [LARGE SCALE GENOMIC DNA]</scope>
    <source>
        <strain evidence="3 4">CGMCC 1.7659</strain>
    </source>
</reference>
<keyword evidence="2" id="KW-1133">Transmembrane helix</keyword>
<evidence type="ECO:0008006" key="5">
    <source>
        <dbReference type="Google" id="ProtNLM"/>
    </source>
</evidence>
<dbReference type="EMBL" id="FOVF01000027">
    <property type="protein sequence ID" value="SFN51336.1"/>
    <property type="molecule type" value="Genomic_DNA"/>
</dbReference>
<proteinExistence type="predicted"/>